<reference evidence="1 2" key="1">
    <citation type="submission" date="2015-01" db="EMBL/GenBank/DDBJ databases">
        <title>The Genome Sequence of Capronia semiimmersa CBS27337.</title>
        <authorList>
            <consortium name="The Broad Institute Genomics Platform"/>
            <person name="Cuomo C."/>
            <person name="de Hoog S."/>
            <person name="Gorbushina A."/>
            <person name="Stielow B."/>
            <person name="Teixiera M."/>
            <person name="Abouelleil A."/>
            <person name="Chapman S.B."/>
            <person name="Priest M."/>
            <person name="Young S.K."/>
            <person name="Wortman J."/>
            <person name="Nusbaum C."/>
            <person name="Birren B."/>
        </authorList>
    </citation>
    <scope>NUCLEOTIDE SEQUENCE [LARGE SCALE GENOMIC DNA]</scope>
    <source>
        <strain evidence="1 2">CBS 27337</strain>
    </source>
</reference>
<dbReference type="SUPFAM" id="SSF53474">
    <property type="entry name" value="alpha/beta-Hydrolases"/>
    <property type="match status" value="1"/>
</dbReference>
<evidence type="ECO:0000313" key="1">
    <source>
        <dbReference type="EMBL" id="KIW65036.1"/>
    </source>
</evidence>
<proteinExistence type="predicted"/>
<dbReference type="Gene3D" id="3.40.50.1820">
    <property type="entry name" value="alpha/beta hydrolase"/>
    <property type="match status" value="1"/>
</dbReference>
<accession>A0A0D2CIM2</accession>
<dbReference type="EMBL" id="KN846960">
    <property type="protein sequence ID" value="KIW65036.1"/>
    <property type="molecule type" value="Genomic_DNA"/>
</dbReference>
<sequence>MKSFTLSLSNGAQVSGSLSIPSRTSATPYYRPLIVGLHGGTYFSSYFATDTANSALTIAASLGVPFISVDRPGYKDSTALPSVPVGSTFLQEEGKYLHQYILPAIWQQYGATSEATAIVVHAHSLGSPGAIVAAALYAREDQNSYPCGGLIMSGWGTVHARPRDAAEHMMDTMTVKGRINWPLEHKDAPMFGATPEELALRVSQDVLALTARLDHSMSRGELEDGTLTWLDYWLDYAQDVKWPIMYGMAEHDALWKTTKENVEDFARAFTSSPRVERGVVLEAPHCMELSYWGPGWIARCVGFAIECAAAEGVKRAALGEKLSSAIRW</sequence>
<keyword evidence="2" id="KW-1185">Reference proteome</keyword>
<dbReference type="HOGENOM" id="CLU_058851_1_0_1"/>
<dbReference type="InterPro" id="IPR029058">
    <property type="entry name" value="AB_hydrolase_fold"/>
</dbReference>
<protein>
    <submittedName>
        <fullName evidence="1">Uncharacterized protein</fullName>
    </submittedName>
</protein>
<gene>
    <name evidence="1" type="ORF">PV04_07323</name>
</gene>
<evidence type="ECO:0000313" key="2">
    <source>
        <dbReference type="Proteomes" id="UP000054266"/>
    </source>
</evidence>
<organism evidence="1 2">
    <name type="scientific">Phialophora macrospora</name>
    <dbReference type="NCBI Taxonomy" id="1851006"/>
    <lineage>
        <taxon>Eukaryota</taxon>
        <taxon>Fungi</taxon>
        <taxon>Dikarya</taxon>
        <taxon>Ascomycota</taxon>
        <taxon>Pezizomycotina</taxon>
        <taxon>Eurotiomycetes</taxon>
        <taxon>Chaetothyriomycetidae</taxon>
        <taxon>Chaetothyriales</taxon>
        <taxon>Herpotrichiellaceae</taxon>
        <taxon>Phialophora</taxon>
    </lineage>
</organism>
<dbReference type="STRING" id="5601.A0A0D2CIM2"/>
<dbReference type="Proteomes" id="UP000054266">
    <property type="component" value="Unassembled WGS sequence"/>
</dbReference>
<dbReference type="AlphaFoldDB" id="A0A0D2CIM2"/>
<name>A0A0D2CIM2_9EURO</name>